<geneLocation type="chloroplast" evidence="6"/>
<keyword evidence="2 4" id="KW-0689">Ribosomal protein</keyword>
<keyword evidence="4" id="KW-0694">RNA-binding</keyword>
<dbReference type="GO" id="GO:0009507">
    <property type="term" value="C:chloroplast"/>
    <property type="evidence" value="ECO:0007669"/>
    <property type="project" value="UniProtKB-SubCell"/>
</dbReference>
<evidence type="ECO:0000256" key="4">
    <source>
        <dbReference type="HAMAP-Rule" id="MF_01302"/>
    </source>
</evidence>
<evidence type="ECO:0000256" key="5">
    <source>
        <dbReference type="RuleBase" id="RU003660"/>
    </source>
</evidence>
<dbReference type="GO" id="GO:0003735">
    <property type="term" value="F:structural constituent of ribosome"/>
    <property type="evidence" value="ECO:0007669"/>
    <property type="project" value="InterPro"/>
</dbReference>
<dbReference type="GO" id="GO:0019843">
    <property type="term" value="F:rRNA binding"/>
    <property type="evidence" value="ECO:0007669"/>
    <property type="project" value="UniProtKB-UniRule"/>
</dbReference>
<dbReference type="EMBL" id="MH545205">
    <property type="protein sequence ID" value="AYD72395.1"/>
    <property type="molecule type" value="Genomic_DNA"/>
</dbReference>
<protein>
    <recommendedName>
        <fullName evidence="4">Small ribosomal subunit protein uS8c</fullName>
    </recommendedName>
</protein>
<evidence type="ECO:0000313" key="6">
    <source>
        <dbReference type="EMBL" id="AYD72395.1"/>
    </source>
</evidence>
<evidence type="ECO:0000256" key="3">
    <source>
        <dbReference type="ARBA" id="ARBA00023274"/>
    </source>
</evidence>
<keyword evidence="6" id="KW-0150">Chloroplast</keyword>
<comment type="subunit">
    <text evidence="4">Part of the 30S ribosomal subunit.</text>
</comment>
<keyword evidence="6" id="KW-0934">Plastid</keyword>
<dbReference type="InterPro" id="IPR035987">
    <property type="entry name" value="Ribosomal_uS8_sf"/>
</dbReference>
<dbReference type="Gene3D" id="3.30.1370.30">
    <property type="match status" value="1"/>
</dbReference>
<gene>
    <name evidence="4 6" type="primary">rps8</name>
</gene>
<keyword evidence="3 4" id="KW-0687">Ribonucleoprotein</keyword>
<comment type="function">
    <text evidence="4">One of the primary rRNA binding proteins, it binds directly to 16S rRNA central domain where it helps coordinate assembly of the platform of the 30S subunit.</text>
</comment>
<keyword evidence="4" id="KW-0699">rRNA-binding</keyword>
<dbReference type="InterPro" id="IPR047863">
    <property type="entry name" value="Ribosomal_uS8_CS"/>
</dbReference>
<comment type="subcellular location">
    <subcellularLocation>
        <location evidence="4">Plastid</location>
        <location evidence="4">Chloroplast</location>
    </subcellularLocation>
</comment>
<dbReference type="Gene3D" id="3.30.1490.10">
    <property type="match status" value="1"/>
</dbReference>
<dbReference type="Pfam" id="PF00410">
    <property type="entry name" value="Ribosomal_S8"/>
    <property type="match status" value="1"/>
</dbReference>
<dbReference type="HAMAP" id="MF_01302_B">
    <property type="entry name" value="Ribosomal_uS8_B"/>
    <property type="match status" value="1"/>
</dbReference>
<proteinExistence type="inferred from homology"/>
<dbReference type="SUPFAM" id="SSF56047">
    <property type="entry name" value="Ribosomal protein S8"/>
    <property type="match status" value="1"/>
</dbReference>
<dbReference type="GO" id="GO:0006412">
    <property type="term" value="P:translation"/>
    <property type="evidence" value="ECO:0007669"/>
    <property type="project" value="UniProtKB-UniRule"/>
</dbReference>
<evidence type="ECO:0000256" key="2">
    <source>
        <dbReference type="ARBA" id="ARBA00022980"/>
    </source>
</evidence>
<accession>A0A386JLT0</accession>
<reference evidence="6" key="1">
    <citation type="submission" date="2018-06" db="EMBL/GenBank/DDBJ databases">
        <authorList>
            <person name="Zhirakovskaya E."/>
        </authorList>
    </citation>
    <scope>NUCLEOTIDE SEQUENCE</scope>
</reference>
<dbReference type="FunFam" id="3.30.1490.10:FF:000001">
    <property type="entry name" value="30S ribosomal protein S8"/>
    <property type="match status" value="1"/>
</dbReference>
<dbReference type="NCBIfam" id="NF001109">
    <property type="entry name" value="PRK00136.1"/>
    <property type="match status" value="1"/>
</dbReference>
<dbReference type="GO" id="GO:1990904">
    <property type="term" value="C:ribonucleoprotein complex"/>
    <property type="evidence" value="ECO:0007669"/>
    <property type="project" value="UniProtKB-KW"/>
</dbReference>
<reference evidence="6" key="2">
    <citation type="journal article" date="2019" name="Mol. Phylogenet. Evol.">
        <title>Reassessment of the classification of bryopsidales (chlorophyta) based on chloroplast phylogenomic analyses.</title>
        <authorList>
            <person name="Cremen M.C."/>
            <person name="Leliaert F."/>
            <person name="West J."/>
            <person name="Lam D.W."/>
            <person name="Shimada S."/>
            <person name="Lopez-Bautista J.M."/>
            <person name="Verbruggen H."/>
        </authorList>
    </citation>
    <scope>NUCLEOTIDE SEQUENCE</scope>
</reference>
<organism evidence="6">
    <name type="scientific">Acetabularia peniculus</name>
    <name type="common">Green alga</name>
    <name type="synonym">Polyphysa peniculus</name>
    <dbReference type="NCBI Taxonomy" id="35862"/>
    <lineage>
        <taxon>Eukaryota</taxon>
        <taxon>Viridiplantae</taxon>
        <taxon>Chlorophyta</taxon>
        <taxon>core chlorophytes</taxon>
        <taxon>Ulvophyceae</taxon>
        <taxon>TCBD clade</taxon>
        <taxon>Dasycladales</taxon>
        <taxon>Polyphysaceae</taxon>
        <taxon>Acetabularia</taxon>
    </lineage>
</organism>
<dbReference type="InterPro" id="IPR000630">
    <property type="entry name" value="Ribosomal_uS8"/>
</dbReference>
<dbReference type="GO" id="GO:0005840">
    <property type="term" value="C:ribosome"/>
    <property type="evidence" value="ECO:0007669"/>
    <property type="project" value="UniProtKB-KW"/>
</dbReference>
<sequence>MVNDTISDMIARIKNAILVKNLFVTIPYTNINYNILKLLHQEGFIESVHQLPNPQNPQGQISFLSAKLKYKGRKKISCITNLKRISKPGLRIYANSKQIPKLLGGMGLIIISTSSGIMTDREARSNKIGGELICSIW</sequence>
<comment type="similarity">
    <text evidence="1 4 5">Belongs to the universal ribosomal protein uS8 family.</text>
</comment>
<dbReference type="PROSITE" id="PS00053">
    <property type="entry name" value="RIBOSOMAL_S8"/>
    <property type="match status" value="1"/>
</dbReference>
<dbReference type="PANTHER" id="PTHR11758">
    <property type="entry name" value="40S RIBOSOMAL PROTEIN S15A"/>
    <property type="match status" value="1"/>
</dbReference>
<dbReference type="AlphaFoldDB" id="A0A386JLT0"/>
<evidence type="ECO:0000256" key="1">
    <source>
        <dbReference type="ARBA" id="ARBA00006471"/>
    </source>
</evidence>
<name>A0A386JLT0_ACEPE</name>